<dbReference type="GO" id="GO:0055085">
    <property type="term" value="P:transmembrane transport"/>
    <property type="evidence" value="ECO:0007669"/>
    <property type="project" value="InterPro"/>
</dbReference>
<keyword evidence="1 10" id="KW-0813">Transport</keyword>
<keyword evidence="2 10" id="KW-0597">Phosphoprotein</keyword>
<comment type="caution">
    <text evidence="11">The sequence shown here is derived from an EMBL/GenBank/DDBJ whole genome shotgun (WGS) entry which is preliminary data.</text>
</comment>
<keyword evidence="9 10" id="KW-0472">Membrane</keyword>
<dbReference type="PANTHER" id="PTHR30578">
    <property type="entry name" value="ELECTRON TRANSPORT COMPLEX PROTEIN RNFD"/>
    <property type="match status" value="1"/>
</dbReference>
<feature type="transmembrane region" description="Helical" evidence="10">
    <location>
        <begin position="49"/>
        <end position="67"/>
    </location>
</feature>
<sequence>MGESDKNEIYLSSSPHYASPISTRHVMFAVVAVLLPLALYGVWLFGLPALVTILASVVSCVAFEALFRKLTKQDIRVGDFSAVITGLLLALILPPATPVWMTVLGAFFAIVVAKEFFGGLGANVFNPALTGRAFLLVSFATPLTTWSAPFVADAISTATPLSVIKPVDGVVLSAGQIAQRTGFFSEGDLYLNLFLGQRAGCIGESGIFLILIAAVVLIAAKVIDWRAPVAMVATAVAVTWIAGIDPLLTVLTGGLLFGAVFMATDYATSPVTPLGRLVFGFGCGLITALIRVFGGYPEGVMFSILIMNALTPFLNRIIPKKYGWVKPAKKEKAVK</sequence>
<accession>A0AAE3JHH7</accession>
<name>A0AAE3JHH7_9SPIR</name>
<feature type="transmembrane region" description="Helical" evidence="10">
    <location>
        <begin position="206"/>
        <end position="223"/>
    </location>
</feature>
<evidence type="ECO:0000256" key="2">
    <source>
        <dbReference type="ARBA" id="ARBA00022553"/>
    </source>
</evidence>
<dbReference type="AlphaFoldDB" id="A0AAE3JHH7"/>
<comment type="subunit">
    <text evidence="10">The complex is composed of six subunits: RnfA, RnfB, RnfC, RnfD, RnfE and RnfG.</text>
</comment>
<keyword evidence="3 10" id="KW-0285">Flavoprotein</keyword>
<feature type="transmembrane region" description="Helical" evidence="10">
    <location>
        <begin position="300"/>
        <end position="318"/>
    </location>
</feature>
<keyword evidence="7 10" id="KW-0249">Electron transport</keyword>
<reference evidence="11" key="1">
    <citation type="submission" date="2021-08" db="EMBL/GenBank/DDBJ databases">
        <title>Comparative analyses of Brucepasteria parasyntrophica and Teretinema zuelzerae.</title>
        <authorList>
            <person name="Song Y."/>
            <person name="Brune A."/>
        </authorList>
    </citation>
    <scope>NUCLEOTIDE SEQUENCE</scope>
    <source>
        <strain evidence="11">DSM 1903</strain>
    </source>
</reference>
<protein>
    <recommendedName>
        <fullName evidence="10">Ion-translocating oxidoreductase complex subunit D</fullName>
        <ecNumber evidence="10">7.-.-.-</ecNumber>
    </recommendedName>
    <alternativeName>
        <fullName evidence="10">Rnf electron transport complex subunit D</fullName>
    </alternativeName>
</protein>
<evidence type="ECO:0000256" key="9">
    <source>
        <dbReference type="ARBA" id="ARBA00023136"/>
    </source>
</evidence>
<evidence type="ECO:0000256" key="8">
    <source>
        <dbReference type="ARBA" id="ARBA00022989"/>
    </source>
</evidence>
<comment type="subcellular location">
    <subcellularLocation>
        <location evidence="10">Cell membrane</location>
        <topology evidence="10">Multi-pass membrane protein</topology>
    </subcellularLocation>
</comment>
<keyword evidence="8 10" id="KW-1133">Transmembrane helix</keyword>
<feature type="transmembrane region" description="Helical" evidence="10">
    <location>
        <begin position="229"/>
        <end position="262"/>
    </location>
</feature>
<dbReference type="GO" id="GO:0005886">
    <property type="term" value="C:plasma membrane"/>
    <property type="evidence" value="ECO:0007669"/>
    <property type="project" value="UniProtKB-SubCell"/>
</dbReference>
<evidence type="ECO:0000256" key="10">
    <source>
        <dbReference type="HAMAP-Rule" id="MF_00462"/>
    </source>
</evidence>
<keyword evidence="10" id="KW-1003">Cell membrane</keyword>
<dbReference type="Pfam" id="PF03116">
    <property type="entry name" value="NQR2_RnfD_RnfE"/>
    <property type="match status" value="1"/>
</dbReference>
<feature type="transmembrane region" description="Helical" evidence="10">
    <location>
        <begin position="274"/>
        <end position="294"/>
    </location>
</feature>
<feature type="modified residue" description="FMN phosphoryl threonine" evidence="10">
    <location>
        <position position="159"/>
    </location>
</feature>
<keyword evidence="12" id="KW-1185">Reference proteome</keyword>
<comment type="cofactor">
    <cofactor evidence="10">
        <name>FMN</name>
        <dbReference type="ChEBI" id="CHEBI:58210"/>
    </cofactor>
</comment>
<comment type="function">
    <text evidence="10">Part of a membrane-bound complex that couples electron transfer with translocation of ions across the membrane.</text>
</comment>
<dbReference type="HAMAP" id="MF_00462">
    <property type="entry name" value="RsxD_RnfD"/>
    <property type="match status" value="1"/>
</dbReference>
<organism evidence="11 12">
    <name type="scientific">Teretinema zuelzerae</name>
    <dbReference type="NCBI Taxonomy" id="156"/>
    <lineage>
        <taxon>Bacteria</taxon>
        <taxon>Pseudomonadati</taxon>
        <taxon>Spirochaetota</taxon>
        <taxon>Spirochaetia</taxon>
        <taxon>Spirochaetales</taxon>
        <taxon>Treponemataceae</taxon>
        <taxon>Teretinema</taxon>
    </lineage>
</organism>
<evidence type="ECO:0000256" key="5">
    <source>
        <dbReference type="ARBA" id="ARBA00022692"/>
    </source>
</evidence>
<evidence type="ECO:0000256" key="7">
    <source>
        <dbReference type="ARBA" id="ARBA00022982"/>
    </source>
</evidence>
<dbReference type="PANTHER" id="PTHR30578:SF0">
    <property type="entry name" value="ION-TRANSLOCATING OXIDOREDUCTASE COMPLEX SUBUNIT D"/>
    <property type="match status" value="1"/>
</dbReference>
<dbReference type="EMBL" id="JAINWA010000001">
    <property type="protein sequence ID" value="MCD1653862.1"/>
    <property type="molecule type" value="Genomic_DNA"/>
</dbReference>
<evidence type="ECO:0000256" key="4">
    <source>
        <dbReference type="ARBA" id="ARBA00022643"/>
    </source>
</evidence>
<feature type="transmembrane region" description="Helical" evidence="10">
    <location>
        <begin position="74"/>
        <end position="93"/>
    </location>
</feature>
<proteinExistence type="inferred from homology"/>
<dbReference type="RefSeq" id="WP_230753392.1">
    <property type="nucleotide sequence ID" value="NZ_JAINWA010000001.1"/>
</dbReference>
<dbReference type="GO" id="GO:0022900">
    <property type="term" value="P:electron transport chain"/>
    <property type="evidence" value="ECO:0007669"/>
    <property type="project" value="UniProtKB-UniRule"/>
</dbReference>
<evidence type="ECO:0000313" key="11">
    <source>
        <dbReference type="EMBL" id="MCD1653862.1"/>
    </source>
</evidence>
<comment type="similarity">
    <text evidence="10">Belongs to the NqrB/RnfD family.</text>
</comment>
<dbReference type="Proteomes" id="UP001198163">
    <property type="component" value="Unassembled WGS sequence"/>
</dbReference>
<gene>
    <name evidence="10" type="primary">rnfD</name>
    <name evidence="11" type="ORF">K7J14_04005</name>
</gene>
<keyword evidence="4 10" id="KW-0288">FMN</keyword>
<feature type="transmembrane region" description="Helical" evidence="10">
    <location>
        <begin position="26"/>
        <end position="43"/>
    </location>
</feature>
<evidence type="ECO:0000313" key="12">
    <source>
        <dbReference type="Proteomes" id="UP001198163"/>
    </source>
</evidence>
<dbReference type="InterPro" id="IPR011303">
    <property type="entry name" value="RnfD_bac"/>
</dbReference>
<evidence type="ECO:0000256" key="6">
    <source>
        <dbReference type="ARBA" id="ARBA00022967"/>
    </source>
</evidence>
<dbReference type="NCBIfam" id="TIGR01946">
    <property type="entry name" value="rnfD"/>
    <property type="match status" value="1"/>
</dbReference>
<evidence type="ECO:0000256" key="3">
    <source>
        <dbReference type="ARBA" id="ARBA00022630"/>
    </source>
</evidence>
<keyword evidence="5 10" id="KW-0812">Transmembrane</keyword>
<dbReference type="EC" id="7.-.-.-" evidence="10"/>
<evidence type="ECO:0000256" key="1">
    <source>
        <dbReference type="ARBA" id="ARBA00022448"/>
    </source>
</evidence>
<keyword evidence="6 10" id="KW-1278">Translocase</keyword>
<dbReference type="InterPro" id="IPR004338">
    <property type="entry name" value="NqrB/RnfD"/>
</dbReference>